<dbReference type="AlphaFoldDB" id="A0A6B0GLZ4"/>
<organism evidence="2 3">
    <name type="scientific">Halomarina oriensis</name>
    <dbReference type="NCBI Taxonomy" id="671145"/>
    <lineage>
        <taxon>Archaea</taxon>
        <taxon>Methanobacteriati</taxon>
        <taxon>Methanobacteriota</taxon>
        <taxon>Stenosarchaea group</taxon>
        <taxon>Halobacteria</taxon>
        <taxon>Halobacteriales</taxon>
        <taxon>Natronomonadaceae</taxon>
        <taxon>Halomarina</taxon>
    </lineage>
</organism>
<name>A0A6B0GLZ4_9EURY</name>
<dbReference type="OrthoDB" id="378318at2157"/>
<proteinExistence type="predicted"/>
<dbReference type="Proteomes" id="UP000451471">
    <property type="component" value="Unassembled WGS sequence"/>
</dbReference>
<comment type="caution">
    <text evidence="2">The sequence shown here is derived from an EMBL/GenBank/DDBJ whole genome shotgun (WGS) entry which is preliminary data.</text>
</comment>
<protein>
    <submittedName>
        <fullName evidence="2">Uncharacterized protein</fullName>
    </submittedName>
</protein>
<gene>
    <name evidence="2" type="ORF">GQS65_04615</name>
</gene>
<evidence type="ECO:0000313" key="2">
    <source>
        <dbReference type="EMBL" id="MWG33783.1"/>
    </source>
</evidence>
<evidence type="ECO:0000256" key="1">
    <source>
        <dbReference type="SAM" id="MobiDB-lite"/>
    </source>
</evidence>
<sequence>MVHPNRKSLCCLLLVCLSVSLAGCGAFNASPSGTPITETTPTPDPTASPTQTTGGVHGTTYPVDIEVTVSVVSNVSALDVEAPTLADANLTEEQRTAVITAIEADEPVTWSGQSDETAPADIRTLVAASDRLPPTNADRDPAEAWQVARETTGYVTYQNTTYKLQMVKIAP</sequence>
<feature type="region of interest" description="Disordered" evidence="1">
    <location>
        <begin position="32"/>
        <end position="57"/>
    </location>
</feature>
<dbReference type="EMBL" id="WSZK01000010">
    <property type="protein sequence ID" value="MWG33783.1"/>
    <property type="molecule type" value="Genomic_DNA"/>
</dbReference>
<feature type="compositionally biased region" description="Low complexity" evidence="1">
    <location>
        <begin position="32"/>
        <end position="53"/>
    </location>
</feature>
<accession>A0A6B0GLZ4</accession>
<dbReference type="RefSeq" id="WP_158203503.1">
    <property type="nucleotide sequence ID" value="NZ_WSZK01000010.1"/>
</dbReference>
<dbReference type="PROSITE" id="PS51257">
    <property type="entry name" value="PROKAR_LIPOPROTEIN"/>
    <property type="match status" value="1"/>
</dbReference>
<evidence type="ECO:0000313" key="3">
    <source>
        <dbReference type="Proteomes" id="UP000451471"/>
    </source>
</evidence>
<keyword evidence="3" id="KW-1185">Reference proteome</keyword>
<reference evidence="2 3" key="1">
    <citation type="submission" date="2019-12" db="EMBL/GenBank/DDBJ databases">
        <title>Halocatena pleomorpha gen. nov. sp. nov., an extremely halophilic archaeon of family Halobacteriaceae isolated from saltpan soil.</title>
        <authorList>
            <person name="Pal Y."/>
            <person name="Verma A."/>
            <person name="Krishnamurthi S."/>
            <person name="Kumar P."/>
        </authorList>
    </citation>
    <scope>NUCLEOTIDE SEQUENCE [LARGE SCALE GENOMIC DNA]</scope>
    <source>
        <strain evidence="2 3">JCM 16495</strain>
    </source>
</reference>